<evidence type="ECO:0000313" key="9">
    <source>
        <dbReference type="EMBL" id="UXZ05114.1"/>
    </source>
</evidence>
<feature type="domain" description="Cytochrome c-type biogenesis protein H TPR" evidence="8">
    <location>
        <begin position="154"/>
        <end position="270"/>
    </location>
</feature>
<dbReference type="InterPro" id="IPR017560">
    <property type="entry name" value="Cyt_c_biogenesis_CcmI"/>
</dbReference>
<dbReference type="Gene3D" id="1.25.40.10">
    <property type="entry name" value="Tetratricopeptide repeat domain"/>
    <property type="match status" value="1"/>
</dbReference>
<dbReference type="InterPro" id="IPR056412">
    <property type="entry name" value="Ig_CycH"/>
</dbReference>
<evidence type="ECO:0000256" key="5">
    <source>
        <dbReference type="PROSITE-ProRule" id="PRU00339"/>
    </source>
</evidence>
<feature type="domain" description="Cytochrome c-type biogenesis protein H Ig-like" evidence="7">
    <location>
        <begin position="304"/>
        <end position="415"/>
    </location>
</feature>
<evidence type="ECO:0000256" key="1">
    <source>
        <dbReference type="ARBA" id="ARBA00004196"/>
    </source>
</evidence>
<gene>
    <name evidence="9" type="primary">ccmI</name>
    <name evidence="9" type="ORF">LU297_01280</name>
</gene>
<sequence length="420" mass="45531">MTPSLLLFFSLCAVLTFLLSLVVIFPWLRHARQQDNQLMAVNVQIFGERIAELEADKQAGLIDDEHYKAQTIELKRQLLDAQTVAETHTPVGIKGRIIVLVWIPILVAIAYLTTADRTPVFTLWAAQDSVGQVADDLLTGKLDTPPEWAAKNSSALISAIQTNVHQHANDANRWMRLSELFMMLDAKPQALEALARANRLEPDNQEIAITYAQTSFFANEGKLDANARAVLNQVLSVSPNHEGALMMMVMGEARAGNYPMAKAWIAKLRSSIVSRSGDHSEALASLDNLSQNIAKQEQMASQGVKITVGIEPSLLAQMKVDDSLFVSVAEQSGGAPYAVKRLAASDIKAGAITVTLSDADAMMPNRTLSMGRDAGVTLVVNARISHSGNAMSQSGDLAANPVVLKKNDQQVSLMISQIIP</sequence>
<dbReference type="Pfam" id="PF23914">
    <property type="entry name" value="TPR_CcmH_CycH"/>
    <property type="match status" value="1"/>
</dbReference>
<reference evidence="9" key="1">
    <citation type="submission" date="2021-12" db="EMBL/GenBank/DDBJ databases">
        <title>taxonomy of Moraxella sp. ZY201224.</title>
        <authorList>
            <person name="Li F."/>
        </authorList>
    </citation>
    <scope>NUCLEOTIDE SEQUENCE</scope>
    <source>
        <strain evidence="9">ZY201224</strain>
    </source>
</reference>
<protein>
    <submittedName>
        <fullName evidence="9">C-type cytochrome biogenesis protein CcmI</fullName>
    </submittedName>
</protein>
<name>A0ABY6F4V0_9GAMM</name>
<evidence type="ECO:0000313" key="10">
    <source>
        <dbReference type="Proteomes" id="UP001063782"/>
    </source>
</evidence>
<dbReference type="PANTHER" id="PTHR47870:SF1">
    <property type="entry name" value="CYTOCHROME C-TYPE BIOGENESIS PROTEIN CCMH"/>
    <property type="match status" value="1"/>
</dbReference>
<comment type="subcellular location">
    <subcellularLocation>
        <location evidence="1">Cell envelope</location>
    </subcellularLocation>
</comment>
<dbReference type="Proteomes" id="UP001063782">
    <property type="component" value="Chromosome"/>
</dbReference>
<dbReference type="Pfam" id="PF23892">
    <property type="entry name" value="Ig_CycH"/>
    <property type="match status" value="1"/>
</dbReference>
<dbReference type="InterPro" id="IPR019734">
    <property type="entry name" value="TPR_rpt"/>
</dbReference>
<keyword evidence="4 5" id="KW-0802">TPR repeat</keyword>
<dbReference type="InterPro" id="IPR051263">
    <property type="entry name" value="C-type_cytochrome_biogenesis"/>
</dbReference>
<keyword evidence="6" id="KW-0472">Membrane</keyword>
<keyword evidence="2" id="KW-0677">Repeat</keyword>
<feature type="repeat" description="TPR" evidence="5">
    <location>
        <begin position="171"/>
        <end position="204"/>
    </location>
</feature>
<evidence type="ECO:0000259" key="8">
    <source>
        <dbReference type="Pfam" id="PF23914"/>
    </source>
</evidence>
<keyword evidence="6" id="KW-1133">Transmembrane helix</keyword>
<keyword evidence="6" id="KW-0812">Transmembrane</keyword>
<evidence type="ECO:0000256" key="2">
    <source>
        <dbReference type="ARBA" id="ARBA00022737"/>
    </source>
</evidence>
<evidence type="ECO:0000256" key="3">
    <source>
        <dbReference type="ARBA" id="ARBA00022748"/>
    </source>
</evidence>
<proteinExistence type="predicted"/>
<dbReference type="PANTHER" id="PTHR47870">
    <property type="entry name" value="CYTOCHROME C-TYPE BIOGENESIS PROTEIN CCMH"/>
    <property type="match status" value="1"/>
</dbReference>
<dbReference type="SUPFAM" id="SSF48452">
    <property type="entry name" value="TPR-like"/>
    <property type="match status" value="1"/>
</dbReference>
<keyword evidence="3" id="KW-0201">Cytochrome c-type biogenesis</keyword>
<dbReference type="EMBL" id="CP089977">
    <property type="protein sequence ID" value="UXZ05114.1"/>
    <property type="molecule type" value="Genomic_DNA"/>
</dbReference>
<feature type="transmembrane region" description="Helical" evidence="6">
    <location>
        <begin position="97"/>
        <end position="114"/>
    </location>
</feature>
<dbReference type="InterPro" id="IPR011990">
    <property type="entry name" value="TPR-like_helical_dom_sf"/>
</dbReference>
<feature type="transmembrane region" description="Helical" evidence="6">
    <location>
        <begin position="6"/>
        <end position="28"/>
    </location>
</feature>
<evidence type="ECO:0000256" key="6">
    <source>
        <dbReference type="SAM" id="Phobius"/>
    </source>
</evidence>
<accession>A0ABY6F4V0</accession>
<evidence type="ECO:0000259" key="7">
    <source>
        <dbReference type="Pfam" id="PF23892"/>
    </source>
</evidence>
<evidence type="ECO:0000256" key="4">
    <source>
        <dbReference type="ARBA" id="ARBA00022803"/>
    </source>
</evidence>
<dbReference type="RefSeq" id="WP_263076614.1">
    <property type="nucleotide sequence ID" value="NZ_CP089977.1"/>
</dbReference>
<dbReference type="NCBIfam" id="TIGR03142">
    <property type="entry name" value="cytochro_ccmI"/>
    <property type="match status" value="1"/>
</dbReference>
<dbReference type="InterPro" id="IPR056413">
    <property type="entry name" value="TPR_CcmH_CycH"/>
</dbReference>
<dbReference type="PROSITE" id="PS50005">
    <property type="entry name" value="TPR"/>
    <property type="match status" value="1"/>
</dbReference>
<organism evidence="9 10">
    <name type="scientific">Moraxella nasicaprae</name>
    <dbReference type="NCBI Taxonomy" id="2904122"/>
    <lineage>
        <taxon>Bacteria</taxon>
        <taxon>Pseudomonadati</taxon>
        <taxon>Pseudomonadota</taxon>
        <taxon>Gammaproteobacteria</taxon>
        <taxon>Moraxellales</taxon>
        <taxon>Moraxellaceae</taxon>
        <taxon>Moraxella</taxon>
    </lineage>
</organism>
<keyword evidence="10" id="KW-1185">Reference proteome</keyword>